<dbReference type="InterPro" id="IPR029052">
    <property type="entry name" value="Metallo-depent_PP-like"/>
</dbReference>
<evidence type="ECO:0000256" key="1">
    <source>
        <dbReference type="ARBA" id="ARBA00022729"/>
    </source>
</evidence>
<dbReference type="SUPFAM" id="SSF50969">
    <property type="entry name" value="YVTN repeat-like/Quinoprotein amine dehydrogenase"/>
    <property type="match status" value="1"/>
</dbReference>
<evidence type="ECO:0008006" key="8">
    <source>
        <dbReference type="Google" id="ProtNLM"/>
    </source>
</evidence>
<feature type="domain" description="Calcineurin-like phosphoesterase" evidence="4">
    <location>
        <begin position="175"/>
        <end position="379"/>
    </location>
</feature>
<gene>
    <name evidence="6" type="ORF">D7044_05400</name>
</gene>
<dbReference type="GO" id="GO:0003993">
    <property type="term" value="F:acid phosphatase activity"/>
    <property type="evidence" value="ECO:0007669"/>
    <property type="project" value="InterPro"/>
</dbReference>
<dbReference type="Gene3D" id="3.60.21.10">
    <property type="match status" value="1"/>
</dbReference>
<feature type="region of interest" description="Disordered" evidence="2">
    <location>
        <begin position="487"/>
        <end position="515"/>
    </location>
</feature>
<dbReference type="InterPro" id="IPR015914">
    <property type="entry name" value="PAPs_N"/>
</dbReference>
<dbReference type="RefSeq" id="WP_120688156.1">
    <property type="nucleotide sequence ID" value="NZ_RAZT01000002.1"/>
</dbReference>
<reference evidence="6 7" key="1">
    <citation type="submission" date="2018-09" db="EMBL/GenBank/DDBJ databases">
        <title>Micromonospora sp. nov. MS1-9, isolated from a root of Musa sp.</title>
        <authorList>
            <person name="Kuncharoen N."/>
            <person name="Kudo T."/>
            <person name="Ohkuma M."/>
            <person name="Yuki M."/>
            <person name="Tanasupawat S."/>
        </authorList>
    </citation>
    <scope>NUCLEOTIDE SEQUENCE [LARGE SCALE GENOMIC DNA]</scope>
    <source>
        <strain evidence="6 7">MS1-9</strain>
    </source>
</reference>
<dbReference type="SUPFAM" id="SSF49363">
    <property type="entry name" value="Purple acid phosphatase, N-terminal domain"/>
    <property type="match status" value="1"/>
</dbReference>
<keyword evidence="1 3" id="KW-0732">Signal</keyword>
<dbReference type="InterPro" id="IPR004843">
    <property type="entry name" value="Calcineurin-like_PHP"/>
</dbReference>
<evidence type="ECO:0000259" key="5">
    <source>
        <dbReference type="Pfam" id="PF16656"/>
    </source>
</evidence>
<protein>
    <recommendedName>
        <fullName evidence="8">Metallophosphoesterase</fullName>
    </recommendedName>
</protein>
<dbReference type="GO" id="GO:0046872">
    <property type="term" value="F:metal ion binding"/>
    <property type="evidence" value="ECO:0007669"/>
    <property type="project" value="InterPro"/>
</dbReference>
<feature type="compositionally biased region" description="Basic and acidic residues" evidence="2">
    <location>
        <begin position="497"/>
        <end position="509"/>
    </location>
</feature>
<dbReference type="Pfam" id="PF00149">
    <property type="entry name" value="Metallophos"/>
    <property type="match status" value="1"/>
</dbReference>
<evidence type="ECO:0000256" key="2">
    <source>
        <dbReference type="SAM" id="MobiDB-lite"/>
    </source>
</evidence>
<evidence type="ECO:0000259" key="4">
    <source>
        <dbReference type="Pfam" id="PF00149"/>
    </source>
</evidence>
<feature type="domain" description="Purple acid phosphatase N-terminal" evidence="5">
    <location>
        <begin position="46"/>
        <end position="138"/>
    </location>
</feature>
<dbReference type="Proteomes" id="UP000275865">
    <property type="component" value="Unassembled WGS sequence"/>
</dbReference>
<dbReference type="InterPro" id="IPR008963">
    <property type="entry name" value="Purple_acid_Pase-like_N"/>
</dbReference>
<dbReference type="PANTHER" id="PTHR45867">
    <property type="entry name" value="PURPLE ACID PHOSPHATASE"/>
    <property type="match status" value="1"/>
</dbReference>
<evidence type="ECO:0000313" key="6">
    <source>
        <dbReference type="EMBL" id="RKN35579.1"/>
    </source>
</evidence>
<dbReference type="Gene3D" id="2.60.40.10">
    <property type="entry name" value="Immunoglobulins"/>
    <property type="match status" value="1"/>
</dbReference>
<dbReference type="InterPro" id="IPR011044">
    <property type="entry name" value="Quino_amine_DH_bsu"/>
</dbReference>
<sequence>MGNPRTRSRLHPRSAIAAAATIAVALTPFAAAGPASAATDAADATPQHVVLTPAEHADTAQSFTWQTGSKVKDGQVHFRKAGTKRWEVANARVNEELVSSGVPTRTHSATVDRLKPGTQYEYYVGNAAKVSATYKFTTAGKAGDPFSFIYFGDAQNDIGAKWSPVVAQAFQRFPDAVGTVNAGDLVDVGSDNGLWNEWFGAMDGYSQTRNVIAAPGNHEYKNADVLRTWKSNFEFPGDGPVATTKSTKGMTDGEKQKVAYEKQIQIALAETAYYTDYQGVRFISLNATRSEALELMTPKDLPECHVACPNPIELWLDMQRKWLDSVLRNNPNKWAIAVFHQPVFSGSEGRDEADLRAAWLPVFERDDIDLALMGHDHNYVRGYVDADKTDTPGMTTGPVYAISVSGPKYYEPAPQDDNTWTQNGATQVVHAAHTSTFQGIKVTKDQIHYESVVAAKWDDKSDTDVPVGGTLDSFTITKYDDGEKYVTEAGMPIPKPKSTDKVSGKRTADEAAAQEPAEVPLGHERVGTLTAPTVAKPGPTTVNPTNGAVYVADGTSTGKGRVEAVDPKTGKVTGSFEAGAPIKDLTYDPAFNGVLVVYQDGRIASFLVAPGNFGAPYIPPIETGMKVVSTQYDSLTGQVFLGLADGTVVWLDDEFKPVGQANVGAGLSAIRIDDATGTLYVTYDNATDGQPGLRLFDTRNGMRKLAEYKLDAGAAFLDVDMKVGVAYVGHSPVAGDARNGGLSIVDLLGAKVTRFDKPEFGTSIGGVGVDSGKGLVYLASADRSPAAMIVVGRKQAPSIDQSPVARIAIAGETAIFDASGHGMPNVTVTWEMRKRAPGSDKWTPIRGATSDVLKVAASKSVDGTQYRAVYTNTIDGKVYSTRSASATLRVVGKK</sequence>
<organism evidence="6 7">
    <name type="scientific">Micromonospora musae</name>
    <dbReference type="NCBI Taxonomy" id="1894970"/>
    <lineage>
        <taxon>Bacteria</taxon>
        <taxon>Bacillati</taxon>
        <taxon>Actinomycetota</taxon>
        <taxon>Actinomycetes</taxon>
        <taxon>Micromonosporales</taxon>
        <taxon>Micromonosporaceae</taxon>
        <taxon>Micromonospora</taxon>
    </lineage>
</organism>
<feature type="signal peptide" evidence="3">
    <location>
        <begin position="1"/>
        <end position="37"/>
    </location>
</feature>
<accession>A0A3A9YEI6</accession>
<proteinExistence type="predicted"/>
<dbReference type="Pfam" id="PF16656">
    <property type="entry name" value="Pur_ac_phosph_N"/>
    <property type="match status" value="1"/>
</dbReference>
<evidence type="ECO:0000256" key="3">
    <source>
        <dbReference type="SAM" id="SignalP"/>
    </source>
</evidence>
<dbReference type="PANTHER" id="PTHR45867:SF3">
    <property type="entry name" value="ACID PHOSPHATASE TYPE 7"/>
    <property type="match status" value="1"/>
</dbReference>
<dbReference type="EMBL" id="RAZT01000002">
    <property type="protein sequence ID" value="RKN35579.1"/>
    <property type="molecule type" value="Genomic_DNA"/>
</dbReference>
<dbReference type="GO" id="GO:0005975">
    <property type="term" value="P:carbohydrate metabolic process"/>
    <property type="evidence" value="ECO:0007669"/>
    <property type="project" value="UniProtKB-ARBA"/>
</dbReference>
<dbReference type="Gene3D" id="2.60.40.380">
    <property type="entry name" value="Purple acid phosphatase-like, N-terminal"/>
    <property type="match status" value="1"/>
</dbReference>
<dbReference type="AlphaFoldDB" id="A0A3A9YEI6"/>
<comment type="caution">
    <text evidence="6">The sequence shown here is derived from an EMBL/GenBank/DDBJ whole genome shotgun (WGS) entry which is preliminary data.</text>
</comment>
<dbReference type="InterPro" id="IPR013783">
    <property type="entry name" value="Ig-like_fold"/>
</dbReference>
<dbReference type="SUPFAM" id="SSF56300">
    <property type="entry name" value="Metallo-dependent phosphatases"/>
    <property type="match status" value="1"/>
</dbReference>
<evidence type="ECO:0000313" key="7">
    <source>
        <dbReference type="Proteomes" id="UP000275865"/>
    </source>
</evidence>
<feature type="chain" id="PRO_5017394603" description="Metallophosphoesterase" evidence="3">
    <location>
        <begin position="38"/>
        <end position="894"/>
    </location>
</feature>
<name>A0A3A9YEI6_9ACTN</name>